<proteinExistence type="predicted"/>
<dbReference type="OrthoDB" id="6636741at2"/>
<dbReference type="AlphaFoldDB" id="A0A2U1JT14"/>
<dbReference type="EMBL" id="QCZG01000040">
    <property type="protein sequence ID" value="PWA08145.1"/>
    <property type="molecule type" value="Genomic_DNA"/>
</dbReference>
<evidence type="ECO:0000313" key="2">
    <source>
        <dbReference type="Proteomes" id="UP000245998"/>
    </source>
</evidence>
<keyword evidence="2" id="KW-1185">Reference proteome</keyword>
<reference evidence="1 2" key="1">
    <citation type="submission" date="2018-04" db="EMBL/GenBank/DDBJ databases">
        <title>Camelliibacillus theae gen. nov., sp. nov., isolated from Pu'er tea.</title>
        <authorList>
            <person name="Niu L."/>
        </authorList>
    </citation>
    <scope>NUCLEOTIDE SEQUENCE [LARGE SCALE GENOMIC DNA]</scope>
    <source>
        <strain evidence="1 2">T8</strain>
    </source>
</reference>
<dbReference type="RefSeq" id="WP_116555767.1">
    <property type="nucleotide sequence ID" value="NZ_QCZG01000040.1"/>
</dbReference>
<organism evidence="1 2">
    <name type="scientific">Pueribacillus theae</name>
    <dbReference type="NCBI Taxonomy" id="2171751"/>
    <lineage>
        <taxon>Bacteria</taxon>
        <taxon>Bacillati</taxon>
        <taxon>Bacillota</taxon>
        <taxon>Bacilli</taxon>
        <taxon>Bacillales</taxon>
        <taxon>Bacillaceae</taxon>
        <taxon>Pueribacillus</taxon>
    </lineage>
</organism>
<protein>
    <submittedName>
        <fullName evidence="1">Uncharacterized protein</fullName>
    </submittedName>
</protein>
<dbReference type="Proteomes" id="UP000245998">
    <property type="component" value="Unassembled WGS sequence"/>
</dbReference>
<name>A0A2U1JT14_9BACI</name>
<sequence length="125" mass="14533">MIKIDPFKLEMLIKEMESTALEYAEVLDTKKANLNVSANNFEHAKYFRDTKRPGGEIIEFEVPKWFDDFIKENRIPQDGYLKNIENQGGTAPKIVDPTTPGTSYELPKPWVHWIEEYGSNRKVIK</sequence>
<comment type="caution">
    <text evidence="1">The sequence shown here is derived from an EMBL/GenBank/DDBJ whole genome shotgun (WGS) entry which is preliminary data.</text>
</comment>
<evidence type="ECO:0000313" key="1">
    <source>
        <dbReference type="EMBL" id="PWA08145.1"/>
    </source>
</evidence>
<accession>A0A2U1JT14</accession>
<gene>
    <name evidence="1" type="ORF">DCC39_15270</name>
</gene>